<dbReference type="Pfam" id="PF01130">
    <property type="entry name" value="CD36"/>
    <property type="match status" value="1"/>
</dbReference>
<proteinExistence type="inferred from homology"/>
<evidence type="ECO:0000256" key="12">
    <source>
        <dbReference type="ARBA" id="ARBA00042244"/>
    </source>
</evidence>
<evidence type="ECO:0000256" key="8">
    <source>
        <dbReference type="ARBA" id="ARBA00023157"/>
    </source>
</evidence>
<evidence type="ECO:0000256" key="5">
    <source>
        <dbReference type="ARBA" id="ARBA00022692"/>
    </source>
</evidence>
<keyword evidence="7 13" id="KW-0472">Membrane</keyword>
<name>A0A9P0EXP5_BEMTA</name>
<evidence type="ECO:0000256" key="11">
    <source>
        <dbReference type="ARBA" id="ARBA00040821"/>
    </source>
</evidence>
<comment type="subcellular location">
    <subcellularLocation>
        <location evidence="2">Cell membrane</location>
        <topology evidence="2">Multi-pass membrane protein</topology>
    </subcellularLocation>
    <subcellularLocation>
        <location evidence="1">Membrane</location>
        <location evidence="1">Caveola</location>
        <topology evidence="1">Multi-pass membrane protein</topology>
    </subcellularLocation>
</comment>
<protein>
    <recommendedName>
        <fullName evidence="11">Scavenger receptor class B member 1</fullName>
    </recommendedName>
    <alternativeName>
        <fullName evidence="12">SR-BI</fullName>
    </alternativeName>
</protein>
<dbReference type="GO" id="GO:0005737">
    <property type="term" value="C:cytoplasm"/>
    <property type="evidence" value="ECO:0007669"/>
    <property type="project" value="TreeGrafter"/>
</dbReference>
<evidence type="ECO:0000256" key="6">
    <source>
        <dbReference type="ARBA" id="ARBA00022989"/>
    </source>
</evidence>
<evidence type="ECO:0000256" key="1">
    <source>
        <dbReference type="ARBA" id="ARBA00004189"/>
    </source>
</evidence>
<keyword evidence="8" id="KW-1015">Disulfide bond</keyword>
<evidence type="ECO:0000256" key="13">
    <source>
        <dbReference type="SAM" id="Phobius"/>
    </source>
</evidence>
<keyword evidence="5 13" id="KW-0812">Transmembrane</keyword>
<feature type="transmembrane region" description="Helical" evidence="13">
    <location>
        <begin position="486"/>
        <end position="506"/>
    </location>
</feature>
<keyword evidence="10" id="KW-0325">Glycoprotein</keyword>
<sequence>MEGNPLQKGRSLEDHEHLRIDKEKKKCCTPYKCVKITAGTVFTLSLALCCVVWFTSLYWYLIRLRVTIDTSNQMYPNWVATPLTTKNCITLFNYTNVPEFMAKQHPTLKIERVGPICFREQPLKENIVFKSGGLVDYDDSRTLKLWPEETKVNLSDTVTMPNVAFLSTITLSTDFMPTFQNLLLSFIPKNSSNLTPFLTMNISDYVMGWDDDIHNAVTTAAAPLGITLPFNQSGVVPWMAGFLKVRMTAETGHRNTQRIGKLTQINGQPRLRLWESKDCNTLKGSDGIYFPPNDVRAGNPIYFYFVLLCRSIKLTKLKEVELQEGLMVPRYVMEEKTLAAPARNPENACYCRKKGYCYNTTEGLAPFDLKPCLGIPLLLTSPNMNLYPKSLLTHLEGYEMNVTDPHDFDTYFDVLPNLGITVRYMQNGQINLRVGKVRQFANVLPNWGNDRMLPMYYFQRTGDNLPKVNFKTMYDAQVVFADIEFLLKWLFLTTAFLSGLVCAYLISRTRIAKKAEAKFALK</sequence>
<evidence type="ECO:0000256" key="4">
    <source>
        <dbReference type="ARBA" id="ARBA00022475"/>
    </source>
</evidence>
<dbReference type="GO" id="GO:0005044">
    <property type="term" value="F:scavenger receptor activity"/>
    <property type="evidence" value="ECO:0007669"/>
    <property type="project" value="TreeGrafter"/>
</dbReference>
<gene>
    <name evidence="14" type="ORF">BEMITA_LOCUS2962</name>
</gene>
<keyword evidence="4" id="KW-1003">Cell membrane</keyword>
<dbReference type="Proteomes" id="UP001152759">
    <property type="component" value="Chromosome 10"/>
</dbReference>
<dbReference type="AlphaFoldDB" id="A0A9P0EXP5"/>
<accession>A0A9P0EXP5</accession>
<evidence type="ECO:0000256" key="7">
    <source>
        <dbReference type="ARBA" id="ARBA00023136"/>
    </source>
</evidence>
<dbReference type="PANTHER" id="PTHR11923:SF110">
    <property type="entry name" value="SCAVENGER RECEPTOR CLASS B MEMBER 1"/>
    <property type="match status" value="1"/>
</dbReference>
<dbReference type="InterPro" id="IPR002159">
    <property type="entry name" value="CD36_fam"/>
</dbReference>
<comment type="similarity">
    <text evidence="3">Belongs to the CD36 family.</text>
</comment>
<keyword evidence="9" id="KW-0675">Receptor</keyword>
<dbReference type="PANTHER" id="PTHR11923">
    <property type="entry name" value="SCAVENGER RECEPTOR CLASS B TYPE-1 SR-B1"/>
    <property type="match status" value="1"/>
</dbReference>
<feature type="transmembrane region" description="Helical" evidence="13">
    <location>
        <begin position="41"/>
        <end position="61"/>
    </location>
</feature>
<evidence type="ECO:0000313" key="14">
    <source>
        <dbReference type="EMBL" id="CAH0383521.1"/>
    </source>
</evidence>
<evidence type="ECO:0000256" key="9">
    <source>
        <dbReference type="ARBA" id="ARBA00023170"/>
    </source>
</evidence>
<evidence type="ECO:0000256" key="3">
    <source>
        <dbReference type="ARBA" id="ARBA00010532"/>
    </source>
</evidence>
<keyword evidence="6 13" id="KW-1133">Transmembrane helix</keyword>
<organism evidence="14 15">
    <name type="scientific">Bemisia tabaci</name>
    <name type="common">Sweetpotato whitefly</name>
    <name type="synonym">Aleurodes tabaci</name>
    <dbReference type="NCBI Taxonomy" id="7038"/>
    <lineage>
        <taxon>Eukaryota</taxon>
        <taxon>Metazoa</taxon>
        <taxon>Ecdysozoa</taxon>
        <taxon>Arthropoda</taxon>
        <taxon>Hexapoda</taxon>
        <taxon>Insecta</taxon>
        <taxon>Pterygota</taxon>
        <taxon>Neoptera</taxon>
        <taxon>Paraneoptera</taxon>
        <taxon>Hemiptera</taxon>
        <taxon>Sternorrhyncha</taxon>
        <taxon>Aleyrodoidea</taxon>
        <taxon>Aleyrodidae</taxon>
        <taxon>Aleyrodinae</taxon>
        <taxon>Bemisia</taxon>
    </lineage>
</organism>
<evidence type="ECO:0000256" key="10">
    <source>
        <dbReference type="ARBA" id="ARBA00023180"/>
    </source>
</evidence>
<keyword evidence="15" id="KW-1185">Reference proteome</keyword>
<dbReference type="KEGG" id="btab:109030917"/>
<evidence type="ECO:0000313" key="15">
    <source>
        <dbReference type="Proteomes" id="UP001152759"/>
    </source>
</evidence>
<dbReference type="EMBL" id="OU963871">
    <property type="protein sequence ID" value="CAH0383521.1"/>
    <property type="molecule type" value="Genomic_DNA"/>
</dbReference>
<evidence type="ECO:0000256" key="2">
    <source>
        <dbReference type="ARBA" id="ARBA00004651"/>
    </source>
</evidence>
<dbReference type="GO" id="GO:0005901">
    <property type="term" value="C:caveola"/>
    <property type="evidence" value="ECO:0007669"/>
    <property type="project" value="UniProtKB-SubCell"/>
</dbReference>
<dbReference type="PRINTS" id="PR01609">
    <property type="entry name" value="CD36FAMILY"/>
</dbReference>
<reference evidence="14" key="1">
    <citation type="submission" date="2021-12" db="EMBL/GenBank/DDBJ databases">
        <authorList>
            <person name="King R."/>
        </authorList>
    </citation>
    <scope>NUCLEOTIDE SEQUENCE</scope>
</reference>